<evidence type="ECO:0000256" key="2">
    <source>
        <dbReference type="SAM" id="Phobius"/>
    </source>
</evidence>
<feature type="compositionally biased region" description="Basic residues" evidence="1">
    <location>
        <begin position="40"/>
        <end position="53"/>
    </location>
</feature>
<feature type="transmembrane region" description="Helical" evidence="2">
    <location>
        <begin position="6"/>
        <end position="24"/>
    </location>
</feature>
<reference evidence="3 4" key="1">
    <citation type="journal article" date="2019" name="Int. J. Syst. Evol. Microbiol.">
        <title>The Global Catalogue of Microorganisms (GCM) 10K type strain sequencing project: providing services to taxonomists for standard genome sequencing and annotation.</title>
        <authorList>
            <consortium name="The Broad Institute Genomics Platform"/>
            <consortium name="The Broad Institute Genome Sequencing Center for Infectious Disease"/>
            <person name="Wu L."/>
            <person name="Ma J."/>
        </authorList>
    </citation>
    <scope>NUCLEOTIDE SEQUENCE [LARGE SCALE GENOMIC DNA]</scope>
    <source>
        <strain evidence="3 4">JCM 15481</strain>
    </source>
</reference>
<name>A0ABN2Y7H8_9ACTN</name>
<keyword evidence="4" id="KW-1185">Reference proteome</keyword>
<protein>
    <recommendedName>
        <fullName evidence="5">Secreted protein</fullName>
    </recommendedName>
</protein>
<evidence type="ECO:0008006" key="5">
    <source>
        <dbReference type="Google" id="ProtNLM"/>
    </source>
</evidence>
<keyword evidence="2" id="KW-1133">Transmembrane helix</keyword>
<evidence type="ECO:0000256" key="1">
    <source>
        <dbReference type="SAM" id="MobiDB-lite"/>
    </source>
</evidence>
<sequence length="62" mass="6957">METLVTILIILGAIALGALILHLLNSQREERLANHYYTPSRRRKDGGKPRRATPKGPLPGRR</sequence>
<organism evidence="3 4">
    <name type="scientific">Streptomyces synnematoformans</name>
    <dbReference type="NCBI Taxonomy" id="415721"/>
    <lineage>
        <taxon>Bacteria</taxon>
        <taxon>Bacillati</taxon>
        <taxon>Actinomycetota</taxon>
        <taxon>Actinomycetes</taxon>
        <taxon>Kitasatosporales</taxon>
        <taxon>Streptomycetaceae</taxon>
        <taxon>Streptomyces</taxon>
    </lineage>
</organism>
<dbReference type="EMBL" id="BAAAPF010000067">
    <property type="protein sequence ID" value="GAA2122584.1"/>
    <property type="molecule type" value="Genomic_DNA"/>
</dbReference>
<gene>
    <name evidence="3" type="ORF">GCM10009802_26560</name>
</gene>
<comment type="caution">
    <text evidence="3">The sequence shown here is derived from an EMBL/GenBank/DDBJ whole genome shotgun (WGS) entry which is preliminary data.</text>
</comment>
<dbReference type="RefSeq" id="WP_037783955.1">
    <property type="nucleotide sequence ID" value="NZ_BAAAPF010000067.1"/>
</dbReference>
<feature type="region of interest" description="Disordered" evidence="1">
    <location>
        <begin position="35"/>
        <end position="62"/>
    </location>
</feature>
<dbReference type="Proteomes" id="UP001500443">
    <property type="component" value="Unassembled WGS sequence"/>
</dbReference>
<evidence type="ECO:0000313" key="4">
    <source>
        <dbReference type="Proteomes" id="UP001500443"/>
    </source>
</evidence>
<evidence type="ECO:0000313" key="3">
    <source>
        <dbReference type="EMBL" id="GAA2122584.1"/>
    </source>
</evidence>
<keyword evidence="2" id="KW-0472">Membrane</keyword>
<keyword evidence="2" id="KW-0812">Transmembrane</keyword>
<proteinExistence type="predicted"/>
<accession>A0ABN2Y7H8</accession>